<comment type="similarity">
    <text evidence="1">Belongs to the Cyclase 1 superfamily.</text>
</comment>
<gene>
    <name evidence="2" type="ORF">PNAL_LOCUS5497</name>
</gene>
<evidence type="ECO:0000313" key="2">
    <source>
        <dbReference type="EMBL" id="CAG8129561.1"/>
    </source>
</evidence>
<dbReference type="PANTHER" id="PTHR34861">
    <property type="match status" value="1"/>
</dbReference>
<dbReference type="PANTHER" id="PTHR34861:SF11">
    <property type="entry name" value="CYCLASE"/>
    <property type="match status" value="1"/>
</dbReference>
<name>A0A9W4HV17_PENNA</name>
<reference evidence="2" key="1">
    <citation type="submission" date="2021-07" db="EMBL/GenBank/DDBJ databases">
        <authorList>
            <person name="Branca A.L. A."/>
        </authorList>
    </citation>
    <scope>NUCLEOTIDE SEQUENCE</scope>
</reference>
<evidence type="ECO:0000313" key="3">
    <source>
        <dbReference type="Proteomes" id="UP001153461"/>
    </source>
</evidence>
<dbReference type="Proteomes" id="UP001153461">
    <property type="component" value="Unassembled WGS sequence"/>
</dbReference>
<evidence type="ECO:0000256" key="1">
    <source>
        <dbReference type="ARBA" id="ARBA00007865"/>
    </source>
</evidence>
<dbReference type="InterPro" id="IPR037175">
    <property type="entry name" value="KFase_sf"/>
</dbReference>
<dbReference type="SUPFAM" id="SSF102198">
    <property type="entry name" value="Putative cyclase"/>
    <property type="match status" value="1"/>
</dbReference>
<organism evidence="2 3">
    <name type="scientific">Penicillium nalgiovense</name>
    <dbReference type="NCBI Taxonomy" id="60175"/>
    <lineage>
        <taxon>Eukaryota</taxon>
        <taxon>Fungi</taxon>
        <taxon>Dikarya</taxon>
        <taxon>Ascomycota</taxon>
        <taxon>Pezizomycotina</taxon>
        <taxon>Eurotiomycetes</taxon>
        <taxon>Eurotiomycetidae</taxon>
        <taxon>Eurotiales</taxon>
        <taxon>Aspergillaceae</taxon>
        <taxon>Penicillium</taxon>
    </lineage>
</organism>
<accession>A0A9W4HV17</accession>
<evidence type="ECO:0008006" key="4">
    <source>
        <dbReference type="Google" id="ProtNLM"/>
    </source>
</evidence>
<dbReference type="OrthoDB" id="1669814at2759"/>
<dbReference type="AlphaFoldDB" id="A0A9W4HV17"/>
<proteinExistence type="inferred from homology"/>
<dbReference type="EMBL" id="CAJVNV010000244">
    <property type="protein sequence ID" value="CAG8129561.1"/>
    <property type="molecule type" value="Genomic_DNA"/>
</dbReference>
<dbReference type="GO" id="GO:0004061">
    <property type="term" value="F:arylformamidase activity"/>
    <property type="evidence" value="ECO:0007669"/>
    <property type="project" value="InterPro"/>
</dbReference>
<protein>
    <recommendedName>
        <fullName evidence="4">Cyclase</fullName>
    </recommendedName>
</protein>
<comment type="caution">
    <text evidence="2">The sequence shown here is derived from an EMBL/GenBank/DDBJ whole genome shotgun (WGS) entry which is preliminary data.</text>
</comment>
<dbReference type="GO" id="GO:0019441">
    <property type="term" value="P:L-tryptophan catabolic process to kynurenine"/>
    <property type="evidence" value="ECO:0007669"/>
    <property type="project" value="InterPro"/>
</dbReference>
<dbReference type="Pfam" id="PF04199">
    <property type="entry name" value="Cyclase"/>
    <property type="match status" value="1"/>
</dbReference>
<sequence length="368" mass="41165">MYPVTSDELALNLARGHLIWQCRYNMRGKLYGLHLKGFLSYFYFDIFALCITMSPQRPAFDDLPLRKDGPPGNAWGMFGDQDQMGMLNLLTPENTAAAAREIVDGVRVSTDWALNSMATPCFGRSAFEHIIKNKAPRVINDDIVIFNTQSSSQWDGFRHYGSKQGTYFNGCTQDDIQNSTRNGIHVWVENGGIVGRGVLLDYAGWAAANGKEVKCFETQSIPVSVLQEVATSQNTTFRPGDILFIRTGWTRAYEQLSQAQCQQLADYAAPPVIGVESSEAMLRWIWDRELAAVVGDMPSFEAYPCQNQAFFLHEWLLAGWGVPIGELFDLEQLSQECRKRSRWTFFFSSVPLKVPGGVASPPNGVAIF</sequence>
<dbReference type="Gene3D" id="3.50.30.50">
    <property type="entry name" value="Putative cyclase"/>
    <property type="match status" value="1"/>
</dbReference>
<dbReference type="InterPro" id="IPR007325">
    <property type="entry name" value="KFase/CYL"/>
</dbReference>